<keyword evidence="5" id="KW-0406">Ion transport</keyword>
<evidence type="ECO:0000313" key="10">
    <source>
        <dbReference type="EMBL" id="PVU99338.1"/>
    </source>
</evidence>
<name>A0A2T9Z403_9FUNG</name>
<feature type="transmembrane region" description="Helical" evidence="8">
    <location>
        <begin position="42"/>
        <end position="63"/>
    </location>
</feature>
<dbReference type="SUPFAM" id="SSF81324">
    <property type="entry name" value="Voltage-gated potassium channels"/>
    <property type="match status" value="2"/>
</dbReference>
<comment type="subcellular location">
    <subcellularLocation>
        <location evidence="1">Membrane</location>
        <topology evidence="1">Multi-pass membrane protein</topology>
    </subcellularLocation>
</comment>
<dbReference type="InterPro" id="IPR013099">
    <property type="entry name" value="K_chnl_dom"/>
</dbReference>
<evidence type="ECO:0000256" key="7">
    <source>
        <dbReference type="ARBA" id="ARBA00023303"/>
    </source>
</evidence>
<dbReference type="GO" id="GO:0015271">
    <property type="term" value="F:outward rectifier potassium channel activity"/>
    <property type="evidence" value="ECO:0007669"/>
    <property type="project" value="TreeGrafter"/>
</dbReference>
<feature type="transmembrane region" description="Helical" evidence="8">
    <location>
        <begin position="99"/>
        <end position="120"/>
    </location>
</feature>
<dbReference type="Pfam" id="PF07885">
    <property type="entry name" value="Ion_trans_2"/>
    <property type="match status" value="1"/>
</dbReference>
<dbReference type="OrthoDB" id="297496at2759"/>
<evidence type="ECO:0000313" key="11">
    <source>
        <dbReference type="Proteomes" id="UP000245699"/>
    </source>
</evidence>
<keyword evidence="11" id="KW-1185">Reference proteome</keyword>
<reference evidence="10 11" key="1">
    <citation type="journal article" date="2018" name="MBio">
        <title>Comparative Genomics Reveals the Core Gene Toolbox for the Fungus-Insect Symbiosis.</title>
        <authorList>
            <person name="Wang Y."/>
            <person name="Stata M."/>
            <person name="Wang W."/>
            <person name="Stajich J.E."/>
            <person name="White M.M."/>
            <person name="Moncalvo J.M."/>
        </authorList>
    </citation>
    <scope>NUCLEOTIDE SEQUENCE [LARGE SCALE GENOMIC DNA]</scope>
    <source>
        <strain evidence="10 11">AUS-77-4</strain>
    </source>
</reference>
<evidence type="ECO:0000256" key="8">
    <source>
        <dbReference type="SAM" id="Phobius"/>
    </source>
</evidence>
<evidence type="ECO:0000256" key="4">
    <source>
        <dbReference type="ARBA" id="ARBA00022989"/>
    </source>
</evidence>
<dbReference type="Proteomes" id="UP000245699">
    <property type="component" value="Unassembled WGS sequence"/>
</dbReference>
<gene>
    <name evidence="10" type="ORF">BB559_000812</name>
</gene>
<keyword evidence="6 8" id="KW-0472">Membrane</keyword>
<evidence type="ECO:0000259" key="9">
    <source>
        <dbReference type="Pfam" id="PF07885"/>
    </source>
</evidence>
<proteinExistence type="predicted"/>
<evidence type="ECO:0000256" key="2">
    <source>
        <dbReference type="ARBA" id="ARBA00022448"/>
    </source>
</evidence>
<keyword evidence="3 8" id="KW-0812">Transmembrane</keyword>
<dbReference type="EMBL" id="MBFT01000042">
    <property type="protein sequence ID" value="PVU99338.1"/>
    <property type="molecule type" value="Genomic_DNA"/>
</dbReference>
<evidence type="ECO:0000256" key="5">
    <source>
        <dbReference type="ARBA" id="ARBA00023065"/>
    </source>
</evidence>
<feature type="transmembrane region" description="Helical" evidence="8">
    <location>
        <begin position="166"/>
        <end position="188"/>
    </location>
</feature>
<feature type="transmembrane region" description="Helical" evidence="8">
    <location>
        <begin position="257"/>
        <end position="281"/>
    </location>
</feature>
<dbReference type="InterPro" id="IPR003280">
    <property type="entry name" value="2pore_dom_K_chnl"/>
</dbReference>
<evidence type="ECO:0000256" key="1">
    <source>
        <dbReference type="ARBA" id="ARBA00004141"/>
    </source>
</evidence>
<feature type="domain" description="Potassium channel" evidence="9">
    <location>
        <begin position="149"/>
        <end position="217"/>
    </location>
</feature>
<protein>
    <recommendedName>
        <fullName evidence="9">Potassium channel domain-containing protein</fullName>
    </recommendedName>
</protein>
<accession>A0A2T9Z403</accession>
<dbReference type="GO" id="GO:0022841">
    <property type="term" value="F:potassium ion leak channel activity"/>
    <property type="evidence" value="ECO:0007669"/>
    <property type="project" value="TreeGrafter"/>
</dbReference>
<keyword evidence="2" id="KW-0813">Transport</keyword>
<dbReference type="GO" id="GO:0005886">
    <property type="term" value="C:plasma membrane"/>
    <property type="evidence" value="ECO:0007669"/>
    <property type="project" value="TreeGrafter"/>
</dbReference>
<dbReference type="Gene3D" id="1.10.287.70">
    <property type="match status" value="1"/>
</dbReference>
<evidence type="ECO:0000256" key="3">
    <source>
        <dbReference type="ARBA" id="ARBA00022692"/>
    </source>
</evidence>
<sequence>MSGQDSFSNQGIKSTEPKSLLFNSVTQQKHHKAPKKKSKIRWVISLAGFITPITLLLNGMFLTSSWFGDGGSVDVRVSFFVSFVAATIAFLFRSLEYNVVITTFLTVLLSTVCGLLVYDWIDTKNFEKKGSGMTRSQRRFHFSVLGVYIWTAIGAGIFMSLEKFDFYFAVYFCFVTITTIGFGDVVPIRASSRILTLIWLFVGIIIFGVYLINARDVIAQAVSTRKPMDLPSSFIFLLCVIYNRYGDLTPKSRLSIIFFNFIIIIAVSTFAGYVASVVELYQDLLLSLLKRNVNHQQKHLQDPNHGMHNMMIGKLLGNPFKKGSTDITLSKTPQHQPPSEHSLEMENVYTTETKTEDTIENYVKITPSINN</sequence>
<keyword evidence="4 8" id="KW-1133">Transmembrane helix</keyword>
<feature type="transmembrane region" description="Helical" evidence="8">
    <location>
        <begin position="140"/>
        <end position="159"/>
    </location>
</feature>
<dbReference type="PANTHER" id="PTHR11003:SF334">
    <property type="entry name" value="FI03418P"/>
    <property type="match status" value="1"/>
</dbReference>
<dbReference type="PANTHER" id="PTHR11003">
    <property type="entry name" value="POTASSIUM CHANNEL, SUBFAMILY K"/>
    <property type="match status" value="1"/>
</dbReference>
<organism evidence="10 11">
    <name type="scientific">Furculomyces boomerangus</name>
    <dbReference type="NCBI Taxonomy" id="61424"/>
    <lineage>
        <taxon>Eukaryota</taxon>
        <taxon>Fungi</taxon>
        <taxon>Fungi incertae sedis</taxon>
        <taxon>Zoopagomycota</taxon>
        <taxon>Kickxellomycotina</taxon>
        <taxon>Harpellomycetes</taxon>
        <taxon>Harpellales</taxon>
        <taxon>Harpellaceae</taxon>
        <taxon>Furculomyces</taxon>
    </lineage>
</organism>
<feature type="transmembrane region" description="Helical" evidence="8">
    <location>
        <begin position="228"/>
        <end position="245"/>
    </location>
</feature>
<dbReference type="GO" id="GO:0030322">
    <property type="term" value="P:stabilization of membrane potential"/>
    <property type="evidence" value="ECO:0007669"/>
    <property type="project" value="TreeGrafter"/>
</dbReference>
<dbReference type="AlphaFoldDB" id="A0A2T9Z403"/>
<feature type="transmembrane region" description="Helical" evidence="8">
    <location>
        <begin position="194"/>
        <end position="212"/>
    </location>
</feature>
<comment type="caution">
    <text evidence="10">The sequence shown here is derived from an EMBL/GenBank/DDBJ whole genome shotgun (WGS) entry which is preliminary data.</text>
</comment>
<keyword evidence="7" id="KW-0407">Ion channel</keyword>
<evidence type="ECO:0000256" key="6">
    <source>
        <dbReference type="ARBA" id="ARBA00023136"/>
    </source>
</evidence>